<proteinExistence type="predicted"/>
<dbReference type="PANTHER" id="PTHR11017:SF559">
    <property type="entry name" value="DISEASE RESISTANCE PROTEIN CHL1"/>
    <property type="match status" value="1"/>
</dbReference>
<keyword evidence="1" id="KW-0433">Leucine-rich repeat</keyword>
<evidence type="ECO:0000256" key="2">
    <source>
        <dbReference type="ARBA" id="ARBA00022737"/>
    </source>
</evidence>
<dbReference type="InterPro" id="IPR044974">
    <property type="entry name" value="Disease_R_plants"/>
</dbReference>
<feature type="non-terminal residue" evidence="3">
    <location>
        <position position="134"/>
    </location>
</feature>
<evidence type="ECO:0000256" key="1">
    <source>
        <dbReference type="ARBA" id="ARBA00022614"/>
    </source>
</evidence>
<dbReference type="GO" id="GO:0006952">
    <property type="term" value="P:defense response"/>
    <property type="evidence" value="ECO:0007669"/>
    <property type="project" value="InterPro"/>
</dbReference>
<dbReference type="AlphaFoldDB" id="A0A392QAH3"/>
<accession>A0A392QAH3</accession>
<dbReference type="Pfam" id="PF07725">
    <property type="entry name" value="LRR_3"/>
    <property type="match status" value="1"/>
</dbReference>
<dbReference type="Proteomes" id="UP000265520">
    <property type="component" value="Unassembled WGS sequence"/>
</dbReference>
<name>A0A392QAH3_9FABA</name>
<protein>
    <submittedName>
        <fullName evidence="3">TMV resistance protein N</fullName>
    </submittedName>
</protein>
<keyword evidence="4" id="KW-1185">Reference proteome</keyword>
<comment type="caution">
    <text evidence="3">The sequence shown here is derived from an EMBL/GenBank/DDBJ whole genome shotgun (WGS) entry which is preliminary data.</text>
</comment>
<organism evidence="3 4">
    <name type="scientific">Trifolium medium</name>
    <dbReference type="NCBI Taxonomy" id="97028"/>
    <lineage>
        <taxon>Eukaryota</taxon>
        <taxon>Viridiplantae</taxon>
        <taxon>Streptophyta</taxon>
        <taxon>Embryophyta</taxon>
        <taxon>Tracheophyta</taxon>
        <taxon>Spermatophyta</taxon>
        <taxon>Magnoliopsida</taxon>
        <taxon>eudicotyledons</taxon>
        <taxon>Gunneridae</taxon>
        <taxon>Pentapetalae</taxon>
        <taxon>rosids</taxon>
        <taxon>fabids</taxon>
        <taxon>Fabales</taxon>
        <taxon>Fabaceae</taxon>
        <taxon>Papilionoideae</taxon>
        <taxon>50 kb inversion clade</taxon>
        <taxon>NPAAA clade</taxon>
        <taxon>Hologalegina</taxon>
        <taxon>IRL clade</taxon>
        <taxon>Trifolieae</taxon>
        <taxon>Trifolium</taxon>
    </lineage>
</organism>
<keyword evidence="2" id="KW-0677">Repeat</keyword>
<reference evidence="3 4" key="1">
    <citation type="journal article" date="2018" name="Front. Plant Sci.">
        <title>Red Clover (Trifolium pratense) and Zigzag Clover (T. medium) - A Picture of Genomic Similarities and Differences.</title>
        <authorList>
            <person name="Dluhosova J."/>
            <person name="Istvanek J."/>
            <person name="Nedelnik J."/>
            <person name="Repkova J."/>
        </authorList>
    </citation>
    <scope>NUCLEOTIDE SEQUENCE [LARGE SCALE GENOMIC DNA]</scope>
    <source>
        <strain evidence="4">cv. 10/8</strain>
        <tissue evidence="3">Leaf</tissue>
    </source>
</reference>
<evidence type="ECO:0000313" key="3">
    <source>
        <dbReference type="EMBL" id="MCI21331.1"/>
    </source>
</evidence>
<sequence length="134" mass="15257">MHDLLQEMGRNIVLHESLNDAGKRSRLWCLKDIDQVLRNNKGTESTQAVVLNLPEAFEASWNPEAFAKMGNLKLLMILNKLQLPLGLKCLPSGLKVLEWRECPLESLPVGDQLDELVDLNMCDSKIKYLWRGTK</sequence>
<dbReference type="PANTHER" id="PTHR11017">
    <property type="entry name" value="LEUCINE-RICH REPEAT-CONTAINING PROTEIN"/>
    <property type="match status" value="1"/>
</dbReference>
<dbReference type="InterPro" id="IPR011713">
    <property type="entry name" value="Leu-rich_rpt_3"/>
</dbReference>
<dbReference type="SUPFAM" id="SSF52058">
    <property type="entry name" value="L domain-like"/>
    <property type="match status" value="1"/>
</dbReference>
<evidence type="ECO:0000313" key="4">
    <source>
        <dbReference type="Proteomes" id="UP000265520"/>
    </source>
</evidence>
<dbReference type="EMBL" id="LXQA010124374">
    <property type="protein sequence ID" value="MCI21331.1"/>
    <property type="molecule type" value="Genomic_DNA"/>
</dbReference>